<protein>
    <recommendedName>
        <fullName evidence="1">RRM domain-containing protein</fullName>
    </recommendedName>
</protein>
<dbReference type="GO" id="GO:0003723">
    <property type="term" value="F:RNA binding"/>
    <property type="evidence" value="ECO:0007669"/>
    <property type="project" value="InterPro"/>
</dbReference>
<gene>
    <name evidence="2" type="ORF">RHGRI_034549</name>
</gene>
<proteinExistence type="predicted"/>
<name>A0AAV6I718_9ERIC</name>
<dbReference type="EMBL" id="JACTNZ010000012">
    <property type="protein sequence ID" value="KAG5522405.1"/>
    <property type="molecule type" value="Genomic_DNA"/>
</dbReference>
<evidence type="ECO:0000259" key="1">
    <source>
        <dbReference type="Pfam" id="PF00076"/>
    </source>
</evidence>
<dbReference type="InterPro" id="IPR000504">
    <property type="entry name" value="RRM_dom"/>
</dbReference>
<dbReference type="InterPro" id="IPR035979">
    <property type="entry name" value="RBD_domain_sf"/>
</dbReference>
<dbReference type="Proteomes" id="UP000823749">
    <property type="component" value="Chromosome 12"/>
</dbReference>
<dbReference type="SUPFAM" id="SSF54928">
    <property type="entry name" value="RNA-binding domain, RBD"/>
    <property type="match status" value="1"/>
</dbReference>
<accession>A0AAV6I718</accession>
<reference evidence="2" key="1">
    <citation type="submission" date="2020-08" db="EMBL/GenBank/DDBJ databases">
        <title>Plant Genome Project.</title>
        <authorList>
            <person name="Zhang R.-G."/>
        </authorList>
    </citation>
    <scope>NUCLEOTIDE SEQUENCE</scope>
    <source>
        <strain evidence="2">WSP0</strain>
        <tissue evidence="2">Leaf</tissue>
    </source>
</reference>
<sequence>MDYSQSQSSGGKTTVIHALRVADNLPEDASHDWLTRMFNDYGVVKEVFIIPAKRSRASGELIGILILQNADQYDAWLYKSAVAKPHNKLTMEELKEELVLEGLSNMDFRSIGGGEAAILECKDG</sequence>
<dbReference type="CDD" id="cd00590">
    <property type="entry name" value="RRM_SF"/>
    <property type="match status" value="1"/>
</dbReference>
<evidence type="ECO:0000313" key="3">
    <source>
        <dbReference type="Proteomes" id="UP000823749"/>
    </source>
</evidence>
<dbReference type="Pfam" id="PF00076">
    <property type="entry name" value="RRM_1"/>
    <property type="match status" value="1"/>
</dbReference>
<feature type="domain" description="RRM" evidence="1">
    <location>
        <begin position="24"/>
        <end position="56"/>
    </location>
</feature>
<comment type="caution">
    <text evidence="2">The sequence shown here is derived from an EMBL/GenBank/DDBJ whole genome shotgun (WGS) entry which is preliminary data.</text>
</comment>
<dbReference type="AlphaFoldDB" id="A0AAV6I718"/>
<keyword evidence="3" id="KW-1185">Reference proteome</keyword>
<evidence type="ECO:0000313" key="2">
    <source>
        <dbReference type="EMBL" id="KAG5522405.1"/>
    </source>
</evidence>
<organism evidence="2 3">
    <name type="scientific">Rhododendron griersonianum</name>
    <dbReference type="NCBI Taxonomy" id="479676"/>
    <lineage>
        <taxon>Eukaryota</taxon>
        <taxon>Viridiplantae</taxon>
        <taxon>Streptophyta</taxon>
        <taxon>Embryophyta</taxon>
        <taxon>Tracheophyta</taxon>
        <taxon>Spermatophyta</taxon>
        <taxon>Magnoliopsida</taxon>
        <taxon>eudicotyledons</taxon>
        <taxon>Gunneridae</taxon>
        <taxon>Pentapetalae</taxon>
        <taxon>asterids</taxon>
        <taxon>Ericales</taxon>
        <taxon>Ericaceae</taxon>
        <taxon>Ericoideae</taxon>
        <taxon>Rhodoreae</taxon>
        <taxon>Rhododendron</taxon>
    </lineage>
</organism>